<dbReference type="Pfam" id="PF04280">
    <property type="entry name" value="Tim44"/>
    <property type="match status" value="1"/>
</dbReference>
<keyword evidence="5 13" id="KW-0999">Mitochondrion inner membrane</keyword>
<evidence type="ECO:0000256" key="4">
    <source>
        <dbReference type="ARBA" id="ARBA00022741"/>
    </source>
</evidence>
<dbReference type="FunFam" id="3.10.450.240:FF:000002">
    <property type="entry name" value="Mitochondrial import inner membrane translocase subunit TIM44"/>
    <property type="match status" value="1"/>
</dbReference>
<evidence type="ECO:0000256" key="9">
    <source>
        <dbReference type="ARBA" id="ARBA00023010"/>
    </source>
</evidence>
<evidence type="ECO:0000256" key="14">
    <source>
        <dbReference type="SAM" id="MobiDB-lite"/>
    </source>
</evidence>
<dbReference type="GO" id="GO:0005524">
    <property type="term" value="F:ATP binding"/>
    <property type="evidence" value="ECO:0007669"/>
    <property type="project" value="UniProtKB-KW"/>
</dbReference>
<gene>
    <name evidence="16" type="primary">Mo05047</name>
    <name evidence="16" type="ORF">E5Q_05047</name>
</gene>
<evidence type="ECO:0000256" key="10">
    <source>
        <dbReference type="ARBA" id="ARBA00023128"/>
    </source>
</evidence>
<dbReference type="eggNOG" id="KOG2580">
    <property type="taxonomic scope" value="Eukaryota"/>
</dbReference>
<name>G7E6A1_MIXOS</name>
<dbReference type="STRING" id="764103.G7E6A1"/>
<dbReference type="GO" id="GO:0030150">
    <property type="term" value="P:protein import into mitochondrial matrix"/>
    <property type="evidence" value="ECO:0007669"/>
    <property type="project" value="InterPro"/>
</dbReference>
<dbReference type="PIRSF" id="PIRSF037871">
    <property type="entry name" value="TIM44"/>
    <property type="match status" value="1"/>
</dbReference>
<dbReference type="OMA" id="NFQMEPF"/>
<dbReference type="PANTHER" id="PTHR10721">
    <property type="entry name" value="MITOCHONDRIAL IMPORT INNER MEMBRANE TRANSLOCASE SUBUNIT TIM44"/>
    <property type="match status" value="1"/>
</dbReference>
<dbReference type="InParanoid" id="G7E6A1"/>
<dbReference type="EMBL" id="BABT02000150">
    <property type="protein sequence ID" value="GAA98361.1"/>
    <property type="molecule type" value="Genomic_DNA"/>
</dbReference>
<evidence type="ECO:0000256" key="13">
    <source>
        <dbReference type="PIRNR" id="PIRNR037871"/>
    </source>
</evidence>
<keyword evidence="6" id="KW-0067">ATP-binding</keyword>
<feature type="domain" description="Tim44-like" evidence="15">
    <location>
        <begin position="342"/>
        <end position="495"/>
    </location>
</feature>
<evidence type="ECO:0000256" key="8">
    <source>
        <dbReference type="ARBA" id="ARBA00022946"/>
    </source>
</evidence>
<keyword evidence="11 13" id="KW-0472">Membrane</keyword>
<reference evidence="16 17" key="2">
    <citation type="journal article" date="2012" name="Open Biol.">
        <title>Characteristics of nucleosomes and linker DNA regions on the genome of the basidiomycete Mixia osmundae revealed by mono- and dinucleosome mapping.</title>
        <authorList>
            <person name="Nishida H."/>
            <person name="Kondo S."/>
            <person name="Matsumoto T."/>
            <person name="Suzuki Y."/>
            <person name="Yoshikawa H."/>
            <person name="Taylor T.D."/>
            <person name="Sugiyama J."/>
        </authorList>
    </citation>
    <scope>NUCLEOTIDE SEQUENCE [LARGE SCALE GENOMIC DNA]</scope>
    <source>
        <strain evidence="17">CBS 9802 / IAM 14324 / JCM 22182 / KY 12970</strain>
    </source>
</reference>
<evidence type="ECO:0000259" key="15">
    <source>
        <dbReference type="SMART" id="SM00978"/>
    </source>
</evidence>
<sequence length="502" mass="55481">MSLQALRLAMSGSQRCQVLIALPGTRRGLRHQQRQLASLALTSARMRSSSLTLPQRMRRPFSVSATSHRPSPDPSSSSSSSKADQRAREKKERDDRPAAGKSPFAAFVDVLRDELRKNQDFQDSVRQLQGEAGKVTDSEAMKRAGAIYERARLTASIRENPKLRAAAENLKAAGLSVSDAVGTALDSFEQNPVIRGSRAALRKAGESVYDASEPIRKTEAYKTVASSVVEALDDVGSNVRYGGYVEKEDRRRRREARLAKIGRAPLRPREKVAENPEAGENIVLHATASTSESQSTQSRLPAPVAKWLAGLKESYNESENPIVGSMRTVTSTLGRVFAETETSRVQSRMKELDPSFQMEAFLRELREYMVPEMVDAYSSADLKTLKEWCSEATYSVLTASIQPYLSKGLVPDSRVLDIRGVDIAAAKVLENETNVFVVSFRTQEITAFRDPKTGEVAAGSEDQIDQCGYVMVMTRIEEELENPITAGWKVIDIARRAQKAFM</sequence>
<evidence type="ECO:0000256" key="3">
    <source>
        <dbReference type="ARBA" id="ARBA00022448"/>
    </source>
</evidence>
<dbReference type="Gene3D" id="3.10.450.240">
    <property type="match status" value="1"/>
</dbReference>
<dbReference type="InterPro" id="IPR007379">
    <property type="entry name" value="Tim44-like_dom"/>
</dbReference>
<keyword evidence="7 13" id="KW-0653">Protein transport</keyword>
<evidence type="ECO:0000256" key="12">
    <source>
        <dbReference type="ARBA" id="ARBA00074309"/>
    </source>
</evidence>
<evidence type="ECO:0000256" key="1">
    <source>
        <dbReference type="ARBA" id="ARBA00004637"/>
    </source>
</evidence>
<reference evidence="16 17" key="1">
    <citation type="journal article" date="2011" name="J. Gen. Appl. Microbiol.">
        <title>Draft genome sequencing of the enigmatic basidiomycete Mixia osmundae.</title>
        <authorList>
            <person name="Nishida H."/>
            <person name="Nagatsuka Y."/>
            <person name="Sugiyama J."/>
        </authorList>
    </citation>
    <scope>NUCLEOTIDE SEQUENCE [LARGE SCALE GENOMIC DNA]</scope>
    <source>
        <strain evidence="17">CBS 9802 / IAM 14324 / JCM 22182 / KY 12970</strain>
    </source>
</reference>
<dbReference type="InterPro" id="IPR039544">
    <property type="entry name" value="Tim44-like"/>
</dbReference>
<keyword evidence="3 13" id="KW-0813">Transport</keyword>
<dbReference type="RefSeq" id="XP_014569127.1">
    <property type="nucleotide sequence ID" value="XM_014713641.1"/>
</dbReference>
<feature type="compositionally biased region" description="Basic and acidic residues" evidence="14">
    <location>
        <begin position="83"/>
        <end position="98"/>
    </location>
</feature>
<evidence type="ECO:0000313" key="16">
    <source>
        <dbReference type="EMBL" id="GAA98361.1"/>
    </source>
</evidence>
<evidence type="ECO:0000256" key="11">
    <source>
        <dbReference type="ARBA" id="ARBA00023136"/>
    </source>
</evidence>
<dbReference type="SUPFAM" id="SSF54427">
    <property type="entry name" value="NTF2-like"/>
    <property type="match status" value="1"/>
</dbReference>
<feature type="region of interest" description="Disordered" evidence="14">
    <location>
        <begin position="45"/>
        <end position="103"/>
    </location>
</feature>
<organism evidence="16 17">
    <name type="scientific">Mixia osmundae (strain CBS 9802 / IAM 14324 / JCM 22182 / KY 12970)</name>
    <dbReference type="NCBI Taxonomy" id="764103"/>
    <lineage>
        <taxon>Eukaryota</taxon>
        <taxon>Fungi</taxon>
        <taxon>Dikarya</taxon>
        <taxon>Basidiomycota</taxon>
        <taxon>Pucciniomycotina</taxon>
        <taxon>Mixiomycetes</taxon>
        <taxon>Mixiales</taxon>
        <taxon>Mixiaceae</taxon>
        <taxon>Mixia</taxon>
    </lineage>
</organism>
<dbReference type="HOGENOM" id="CLU_020932_0_0_1"/>
<dbReference type="Proteomes" id="UP000009131">
    <property type="component" value="Unassembled WGS sequence"/>
</dbReference>
<comment type="subcellular location">
    <subcellularLocation>
        <location evidence="1">Mitochondrion inner membrane</location>
        <topology evidence="1">Peripheral membrane protein</topology>
    </subcellularLocation>
</comment>
<keyword evidence="10 13" id="KW-0496">Mitochondrion</keyword>
<keyword evidence="4" id="KW-0547">Nucleotide-binding</keyword>
<dbReference type="SMART" id="SM00978">
    <property type="entry name" value="Tim44"/>
    <property type="match status" value="1"/>
</dbReference>
<dbReference type="InterPro" id="IPR032710">
    <property type="entry name" value="NTF2-like_dom_sf"/>
</dbReference>
<dbReference type="FunCoup" id="G7E6A1">
    <property type="interactions" value="307"/>
</dbReference>
<dbReference type="InterPro" id="IPR017303">
    <property type="entry name" value="Tim44"/>
</dbReference>
<dbReference type="PANTHER" id="PTHR10721:SF1">
    <property type="entry name" value="MITOCHONDRIAL IMPORT INNER MEMBRANE TRANSLOCASE SUBUNIT TIM44"/>
    <property type="match status" value="1"/>
</dbReference>
<protein>
    <recommendedName>
        <fullName evidence="12 13">Mitochondrial import inner membrane translocase subunit TIM44</fullName>
    </recommendedName>
</protein>
<comment type="similarity">
    <text evidence="2 13">Belongs to the Tim44 family.</text>
</comment>
<evidence type="ECO:0000313" key="17">
    <source>
        <dbReference type="Proteomes" id="UP000009131"/>
    </source>
</evidence>
<accession>G7E6A1</accession>
<dbReference type="OrthoDB" id="10265990at2759"/>
<comment type="caution">
    <text evidence="16">The sequence shown here is derived from an EMBL/GenBank/DDBJ whole genome shotgun (WGS) entry which is preliminary data.</text>
</comment>
<evidence type="ECO:0000256" key="5">
    <source>
        <dbReference type="ARBA" id="ARBA00022792"/>
    </source>
</evidence>
<dbReference type="GO" id="GO:0051087">
    <property type="term" value="F:protein-folding chaperone binding"/>
    <property type="evidence" value="ECO:0007669"/>
    <property type="project" value="InterPro"/>
</dbReference>
<dbReference type="GO" id="GO:0005743">
    <property type="term" value="C:mitochondrial inner membrane"/>
    <property type="evidence" value="ECO:0007669"/>
    <property type="project" value="UniProtKB-SubCell"/>
</dbReference>
<keyword evidence="17" id="KW-1185">Reference proteome</keyword>
<evidence type="ECO:0000256" key="2">
    <source>
        <dbReference type="ARBA" id="ARBA00009597"/>
    </source>
</evidence>
<proteinExistence type="inferred from homology"/>
<evidence type="ECO:0000256" key="6">
    <source>
        <dbReference type="ARBA" id="ARBA00022840"/>
    </source>
</evidence>
<dbReference type="AlphaFoldDB" id="G7E6A1"/>
<keyword evidence="9 13" id="KW-0811">Translocation</keyword>
<comment type="function">
    <text evidence="13">Essential component of the PAM complex, a complex required for the translocation of transit peptide-containing proteins from the inner membrane into the mitochondrial matrix in an ATP-dependent manner.</text>
</comment>
<evidence type="ECO:0000256" key="7">
    <source>
        <dbReference type="ARBA" id="ARBA00022927"/>
    </source>
</evidence>
<keyword evidence="8" id="KW-0809">Transit peptide</keyword>